<dbReference type="EMBL" id="AP012057">
    <property type="protein sequence ID" value="BAN03059.1"/>
    <property type="molecule type" value="Genomic_DNA"/>
</dbReference>
<reference evidence="21 22" key="1">
    <citation type="journal article" date="2013" name="Int. J. Syst. Evol. Microbiol.">
        <title>Ilumatobacter nonamiense sp. nov. and Ilumatobacter coccineum sp. nov., isolated from seashore sand.</title>
        <authorList>
            <person name="Matsumoto A."/>
            <person name="Kasai H."/>
            <person name="Matsuo Y."/>
            <person name="Shizuri Y."/>
            <person name="Ichikawa N."/>
            <person name="Fujita N."/>
            <person name="Omura S."/>
            <person name="Takahashi Y."/>
        </authorList>
    </citation>
    <scope>NUCLEOTIDE SEQUENCE [LARGE SCALE GENOMIC DNA]</scope>
    <source>
        <strain evidence="22">NBRC 103263 / KCTC 29153 / YM16-304</strain>
    </source>
</reference>
<feature type="compositionally biased region" description="Low complexity" evidence="19">
    <location>
        <begin position="15"/>
        <end position="31"/>
    </location>
</feature>
<evidence type="ECO:0000256" key="16">
    <source>
        <dbReference type="ARBA" id="ARBA00023209"/>
    </source>
</evidence>
<protein>
    <recommendedName>
        <fullName evidence="7 18">Phosphatidate cytidylyltransferase</fullName>
        <ecNumber evidence="6 18">2.7.7.41</ecNumber>
    </recommendedName>
</protein>
<organism evidence="21 22">
    <name type="scientific">Ilumatobacter coccineus (strain NBRC 103263 / KCTC 29153 / YM16-304)</name>
    <dbReference type="NCBI Taxonomy" id="1313172"/>
    <lineage>
        <taxon>Bacteria</taxon>
        <taxon>Bacillati</taxon>
        <taxon>Actinomycetota</taxon>
        <taxon>Acidimicrobiia</taxon>
        <taxon>Acidimicrobiales</taxon>
        <taxon>Ilumatobacteraceae</taxon>
        <taxon>Ilumatobacter</taxon>
    </lineage>
</organism>
<feature type="region of interest" description="Disordered" evidence="19">
    <location>
        <begin position="151"/>
        <end position="204"/>
    </location>
</feature>
<dbReference type="GO" id="GO:0005886">
    <property type="term" value="C:plasma membrane"/>
    <property type="evidence" value="ECO:0007669"/>
    <property type="project" value="UniProtKB-SubCell"/>
</dbReference>
<comment type="pathway">
    <text evidence="3 18">Phospholipid metabolism; CDP-diacylglycerol biosynthesis; CDP-diacylglycerol from sn-glycerol 3-phosphate: step 3/3.</text>
</comment>
<keyword evidence="11 18" id="KW-0812">Transmembrane</keyword>
<accession>A0A6C7ED03</accession>
<dbReference type="GO" id="GO:0004605">
    <property type="term" value="F:phosphatidate cytidylyltransferase activity"/>
    <property type="evidence" value="ECO:0007669"/>
    <property type="project" value="UniProtKB-EC"/>
</dbReference>
<dbReference type="UniPathway" id="UPA00557">
    <property type="reaction ID" value="UER00614"/>
</dbReference>
<evidence type="ECO:0000256" key="11">
    <source>
        <dbReference type="ARBA" id="ARBA00022692"/>
    </source>
</evidence>
<name>A0A6C7ED03_ILUCY</name>
<evidence type="ECO:0000256" key="7">
    <source>
        <dbReference type="ARBA" id="ARBA00019373"/>
    </source>
</evidence>
<feature type="region of interest" description="Disordered" evidence="19">
    <location>
        <begin position="1"/>
        <end position="129"/>
    </location>
</feature>
<comment type="subcellular location">
    <subcellularLocation>
        <location evidence="2">Cell membrane</location>
        <topology evidence="2">Multi-pass membrane protein</topology>
    </subcellularLocation>
</comment>
<dbReference type="Proteomes" id="UP000011863">
    <property type="component" value="Chromosome"/>
</dbReference>
<keyword evidence="16" id="KW-0594">Phospholipid biosynthesis</keyword>
<evidence type="ECO:0000256" key="9">
    <source>
        <dbReference type="ARBA" id="ARBA00022516"/>
    </source>
</evidence>
<feature type="transmembrane region" description="Helical" evidence="20">
    <location>
        <begin position="262"/>
        <end position="280"/>
    </location>
</feature>
<evidence type="ECO:0000256" key="18">
    <source>
        <dbReference type="RuleBase" id="RU003938"/>
    </source>
</evidence>
<evidence type="ECO:0000256" key="20">
    <source>
        <dbReference type="SAM" id="Phobius"/>
    </source>
</evidence>
<keyword evidence="15 20" id="KW-0472">Membrane</keyword>
<feature type="transmembrane region" description="Helical" evidence="20">
    <location>
        <begin position="351"/>
        <end position="369"/>
    </location>
</feature>
<comment type="similarity">
    <text evidence="5 18">Belongs to the CDS family.</text>
</comment>
<evidence type="ECO:0000256" key="2">
    <source>
        <dbReference type="ARBA" id="ARBA00004651"/>
    </source>
</evidence>
<comment type="catalytic activity">
    <reaction evidence="1 18">
        <text>a 1,2-diacyl-sn-glycero-3-phosphate + CTP + H(+) = a CDP-1,2-diacyl-sn-glycerol + diphosphate</text>
        <dbReference type="Rhea" id="RHEA:16229"/>
        <dbReference type="ChEBI" id="CHEBI:15378"/>
        <dbReference type="ChEBI" id="CHEBI:33019"/>
        <dbReference type="ChEBI" id="CHEBI:37563"/>
        <dbReference type="ChEBI" id="CHEBI:58332"/>
        <dbReference type="ChEBI" id="CHEBI:58608"/>
        <dbReference type="EC" id="2.7.7.41"/>
    </reaction>
</comment>
<keyword evidence="17" id="KW-1208">Phospholipid metabolism</keyword>
<keyword evidence="22" id="KW-1185">Reference proteome</keyword>
<evidence type="ECO:0000256" key="5">
    <source>
        <dbReference type="ARBA" id="ARBA00010185"/>
    </source>
</evidence>
<feature type="transmembrane region" description="Helical" evidence="20">
    <location>
        <begin position="232"/>
        <end position="250"/>
    </location>
</feature>
<dbReference type="Pfam" id="PF01148">
    <property type="entry name" value="CTP_transf_1"/>
    <property type="match status" value="1"/>
</dbReference>
<dbReference type="PANTHER" id="PTHR46382:SF1">
    <property type="entry name" value="PHOSPHATIDATE CYTIDYLYLTRANSFERASE"/>
    <property type="match status" value="1"/>
</dbReference>
<evidence type="ECO:0000256" key="15">
    <source>
        <dbReference type="ARBA" id="ARBA00023136"/>
    </source>
</evidence>
<dbReference type="InterPro" id="IPR000374">
    <property type="entry name" value="PC_trans"/>
</dbReference>
<dbReference type="GO" id="GO:0016024">
    <property type="term" value="P:CDP-diacylglycerol biosynthetic process"/>
    <property type="evidence" value="ECO:0007669"/>
    <property type="project" value="UniProtKB-UniPathway"/>
</dbReference>
<evidence type="ECO:0000256" key="12">
    <source>
        <dbReference type="ARBA" id="ARBA00022695"/>
    </source>
</evidence>
<evidence type="ECO:0000256" key="6">
    <source>
        <dbReference type="ARBA" id="ARBA00012487"/>
    </source>
</evidence>
<keyword evidence="14" id="KW-0443">Lipid metabolism</keyword>
<evidence type="ECO:0000256" key="13">
    <source>
        <dbReference type="ARBA" id="ARBA00022989"/>
    </source>
</evidence>
<gene>
    <name evidence="21" type="primary">cdsA</name>
    <name evidence="21" type="ORF">YM304_27450</name>
</gene>
<keyword evidence="8" id="KW-1003">Cell membrane</keyword>
<keyword evidence="12 18" id="KW-0548">Nucleotidyltransferase</keyword>
<keyword evidence="9" id="KW-0444">Lipid biosynthesis</keyword>
<evidence type="ECO:0000256" key="1">
    <source>
        <dbReference type="ARBA" id="ARBA00001698"/>
    </source>
</evidence>
<evidence type="ECO:0000256" key="14">
    <source>
        <dbReference type="ARBA" id="ARBA00023098"/>
    </source>
</evidence>
<dbReference type="PANTHER" id="PTHR46382">
    <property type="entry name" value="PHOSPHATIDATE CYTIDYLYLTRANSFERASE"/>
    <property type="match status" value="1"/>
</dbReference>
<feature type="transmembrane region" description="Helical" evidence="20">
    <location>
        <begin position="390"/>
        <end position="410"/>
    </location>
</feature>
<evidence type="ECO:0000313" key="21">
    <source>
        <dbReference type="EMBL" id="BAN03059.1"/>
    </source>
</evidence>
<dbReference type="KEGG" id="aym:YM304_27450"/>
<feature type="transmembrane region" description="Helical" evidence="20">
    <location>
        <begin position="286"/>
        <end position="305"/>
    </location>
</feature>
<evidence type="ECO:0000256" key="19">
    <source>
        <dbReference type="SAM" id="MobiDB-lite"/>
    </source>
</evidence>
<sequence length="486" mass="50535">MDDFNDDEFGGPLFGDDSGGVSSTATTGATDRVSADPSGPGLSFDDDDTGSLPHWTEPPTGEMPKIEAAGNDDSADEDLDVWSTFTSESPVWKEGDSVDAPSGTLTRSDDQALPSDPTGELSWEDDPSSDIEVTGSTDVVAAAAAAAAAAPTAMTETVDAVAPREPARITIGTDPSGMPRRPEPTRRGGPPQRPPTAGVPTGSDKRNLPVAVFSGLLLAAVFLGLTMFVGPLGSLIFVAVALAIAGVEYFGKVTEKGYRPAVAPGVVAIVAAPLAGYWLAEFGLPLVIVFAFMAGSIGFIGASSIESGPMPNMAITMLGVIWIGLMGSYAGMLLDWSNGFGGGTNWGTDTLVLLAIGVVANDVGAYFVGSAFGRTPLRGWISPAKSVEGFLGGAVLTLIVMVIIGLQEWSDTWSDMSHLLMLGVVILILAPLGDLTESMFKRNLDVKDFGTLISGHGGVLDRFDGFLFTLPAVYYLFRVVEPYAAL</sequence>
<evidence type="ECO:0000256" key="17">
    <source>
        <dbReference type="ARBA" id="ARBA00023264"/>
    </source>
</evidence>
<proteinExistence type="inferred from homology"/>
<evidence type="ECO:0000256" key="3">
    <source>
        <dbReference type="ARBA" id="ARBA00005119"/>
    </source>
</evidence>
<feature type="transmembrane region" description="Helical" evidence="20">
    <location>
        <begin position="416"/>
        <end position="433"/>
    </location>
</feature>
<evidence type="ECO:0000256" key="8">
    <source>
        <dbReference type="ARBA" id="ARBA00022475"/>
    </source>
</evidence>
<comment type="pathway">
    <text evidence="4">Lipid metabolism.</text>
</comment>
<dbReference type="PROSITE" id="PS01315">
    <property type="entry name" value="CDS"/>
    <property type="match status" value="1"/>
</dbReference>
<dbReference type="EC" id="2.7.7.41" evidence="6 18"/>
<evidence type="ECO:0000256" key="10">
    <source>
        <dbReference type="ARBA" id="ARBA00022679"/>
    </source>
</evidence>
<feature type="transmembrane region" description="Helical" evidence="20">
    <location>
        <begin position="312"/>
        <end position="331"/>
    </location>
</feature>
<evidence type="ECO:0000256" key="4">
    <source>
        <dbReference type="ARBA" id="ARBA00005189"/>
    </source>
</evidence>
<keyword evidence="13 20" id="KW-1133">Transmembrane helix</keyword>
<dbReference type="AlphaFoldDB" id="A0A6C7ED03"/>
<evidence type="ECO:0000313" key="22">
    <source>
        <dbReference type="Proteomes" id="UP000011863"/>
    </source>
</evidence>
<keyword evidence="10 18" id="KW-0808">Transferase</keyword>